<dbReference type="PaxDb" id="4113-PGSC0003DMT400091540"/>
<dbReference type="EnsemblPlants" id="PGSC0003DMT400091540">
    <property type="protein sequence ID" value="PGSC0003DMT400091540"/>
    <property type="gene ID" value="PGSC0003DMG400041111"/>
</dbReference>
<dbReference type="Gramene" id="PGSC0003DMT400091540">
    <property type="protein sequence ID" value="PGSC0003DMT400091540"/>
    <property type="gene ID" value="PGSC0003DMG400041111"/>
</dbReference>
<evidence type="ECO:0000313" key="3">
    <source>
        <dbReference type="Proteomes" id="UP000011115"/>
    </source>
</evidence>
<reference evidence="2" key="2">
    <citation type="submission" date="2015-06" db="UniProtKB">
        <authorList>
            <consortium name="EnsemblPlants"/>
        </authorList>
    </citation>
    <scope>IDENTIFICATION</scope>
    <source>
        <strain evidence="2">DM1-3 516 R44</strain>
    </source>
</reference>
<dbReference type="HOGENOM" id="CLU_1430319_0_0_1"/>
<name>M1DMV1_SOLTU</name>
<proteinExistence type="predicted"/>
<dbReference type="AlphaFoldDB" id="M1DMV1"/>
<dbReference type="Proteomes" id="UP000011115">
    <property type="component" value="Unassembled WGS sequence"/>
</dbReference>
<reference evidence="3" key="1">
    <citation type="journal article" date="2011" name="Nature">
        <title>Genome sequence and analysis of the tuber crop potato.</title>
        <authorList>
            <consortium name="The Potato Genome Sequencing Consortium"/>
        </authorList>
    </citation>
    <scope>NUCLEOTIDE SEQUENCE [LARGE SCALE GENOMIC DNA]</scope>
    <source>
        <strain evidence="3">cv. DM1-3 516 R44</strain>
    </source>
</reference>
<feature type="region of interest" description="Disordered" evidence="1">
    <location>
        <begin position="173"/>
        <end position="194"/>
    </location>
</feature>
<organism evidence="2 3">
    <name type="scientific">Solanum tuberosum</name>
    <name type="common">Potato</name>
    <dbReference type="NCBI Taxonomy" id="4113"/>
    <lineage>
        <taxon>Eukaryota</taxon>
        <taxon>Viridiplantae</taxon>
        <taxon>Streptophyta</taxon>
        <taxon>Embryophyta</taxon>
        <taxon>Tracheophyta</taxon>
        <taxon>Spermatophyta</taxon>
        <taxon>Magnoliopsida</taxon>
        <taxon>eudicotyledons</taxon>
        <taxon>Gunneridae</taxon>
        <taxon>Pentapetalae</taxon>
        <taxon>asterids</taxon>
        <taxon>lamiids</taxon>
        <taxon>Solanales</taxon>
        <taxon>Solanaceae</taxon>
        <taxon>Solanoideae</taxon>
        <taxon>Solaneae</taxon>
        <taxon>Solanum</taxon>
    </lineage>
</organism>
<keyword evidence="3" id="KW-1185">Reference proteome</keyword>
<evidence type="ECO:0000256" key="1">
    <source>
        <dbReference type="SAM" id="MobiDB-lite"/>
    </source>
</evidence>
<dbReference type="InParanoid" id="M1DMV1"/>
<evidence type="ECO:0000313" key="2">
    <source>
        <dbReference type="EnsemblPlants" id="PGSC0003DMT400091540"/>
    </source>
</evidence>
<protein>
    <submittedName>
        <fullName evidence="2">Uncharacterized protein</fullName>
    </submittedName>
</protein>
<accession>M1DMV1</accession>
<sequence length="194" mass="22359">MLASLMTQMNELAKKMVKIEIQCKRKDKYIPPHERRSLKDNEVKRLWEMLSTILLKLSEKDGVLDKLKEHTEGIKRIIWSHSKIVQQLEKLMEQALPHVHAHETRGYLMMIAADPVGESPKNSAIKSIPPFDSRYLKNLESVKLDELNTVLANRPPDRRPRWSPLFKHPKLLRSSVPSTGNELDKLQANAQKGS</sequence>